<evidence type="ECO:0000313" key="2">
    <source>
        <dbReference type="Proteomes" id="UP001152795"/>
    </source>
</evidence>
<accession>A0A6S7K4F9</accession>
<dbReference type="OrthoDB" id="5989512at2759"/>
<sequence length="100" mass="11314">MRAIDIVESEVPDRGGDNDEIAQNDDEIKRLNALSWGKLKEVHYLTQTSLDSVVEGTTAIVQNMVQAIRKEVEKKVRESGQELMDFDGLADVFDKTQPFF</sequence>
<keyword evidence="2" id="KW-1185">Reference proteome</keyword>
<dbReference type="AlphaFoldDB" id="A0A6S7K4F9"/>
<dbReference type="EMBL" id="CACRXK020023176">
    <property type="protein sequence ID" value="CAB4037514.1"/>
    <property type="molecule type" value="Genomic_DNA"/>
</dbReference>
<dbReference type="Proteomes" id="UP001152795">
    <property type="component" value="Unassembled WGS sequence"/>
</dbReference>
<reference evidence="1" key="1">
    <citation type="submission" date="2020-04" db="EMBL/GenBank/DDBJ databases">
        <authorList>
            <person name="Alioto T."/>
            <person name="Alioto T."/>
            <person name="Gomez Garrido J."/>
        </authorList>
    </citation>
    <scope>NUCLEOTIDE SEQUENCE</scope>
    <source>
        <strain evidence="1">A484AB</strain>
    </source>
</reference>
<protein>
    <submittedName>
        <fullName evidence="1">Uncharacterized protein</fullName>
    </submittedName>
</protein>
<evidence type="ECO:0000313" key="1">
    <source>
        <dbReference type="EMBL" id="CAB4037514.1"/>
    </source>
</evidence>
<name>A0A6S7K4F9_PARCT</name>
<organism evidence="1 2">
    <name type="scientific">Paramuricea clavata</name>
    <name type="common">Red gorgonian</name>
    <name type="synonym">Violescent sea-whip</name>
    <dbReference type="NCBI Taxonomy" id="317549"/>
    <lineage>
        <taxon>Eukaryota</taxon>
        <taxon>Metazoa</taxon>
        <taxon>Cnidaria</taxon>
        <taxon>Anthozoa</taxon>
        <taxon>Octocorallia</taxon>
        <taxon>Malacalcyonacea</taxon>
        <taxon>Plexauridae</taxon>
        <taxon>Paramuricea</taxon>
    </lineage>
</organism>
<proteinExistence type="predicted"/>
<comment type="caution">
    <text evidence="1">The sequence shown here is derived from an EMBL/GenBank/DDBJ whole genome shotgun (WGS) entry which is preliminary data.</text>
</comment>
<gene>
    <name evidence="1" type="ORF">PACLA_8A076175</name>
</gene>